<comment type="caution">
    <text evidence="1">The sequence shown here is derived from an EMBL/GenBank/DDBJ whole genome shotgun (WGS) entry which is preliminary data.</text>
</comment>
<reference evidence="1 2" key="1">
    <citation type="journal article" date="2024" name="BMC Genomics">
        <title>De novo assembly and annotation of Popillia japonica's genome with initial clues to its potential as an invasive pest.</title>
        <authorList>
            <person name="Cucini C."/>
            <person name="Boschi S."/>
            <person name="Funari R."/>
            <person name="Cardaioli E."/>
            <person name="Iannotti N."/>
            <person name="Marturano G."/>
            <person name="Paoli F."/>
            <person name="Bruttini M."/>
            <person name="Carapelli A."/>
            <person name="Frati F."/>
            <person name="Nardi F."/>
        </authorList>
    </citation>
    <scope>NUCLEOTIDE SEQUENCE [LARGE SCALE GENOMIC DNA]</scope>
    <source>
        <strain evidence="1">DMR45628</strain>
    </source>
</reference>
<organism evidence="1 2">
    <name type="scientific">Popillia japonica</name>
    <name type="common">Japanese beetle</name>
    <dbReference type="NCBI Taxonomy" id="7064"/>
    <lineage>
        <taxon>Eukaryota</taxon>
        <taxon>Metazoa</taxon>
        <taxon>Ecdysozoa</taxon>
        <taxon>Arthropoda</taxon>
        <taxon>Hexapoda</taxon>
        <taxon>Insecta</taxon>
        <taxon>Pterygota</taxon>
        <taxon>Neoptera</taxon>
        <taxon>Endopterygota</taxon>
        <taxon>Coleoptera</taxon>
        <taxon>Polyphaga</taxon>
        <taxon>Scarabaeiformia</taxon>
        <taxon>Scarabaeidae</taxon>
        <taxon>Rutelinae</taxon>
        <taxon>Popillia</taxon>
    </lineage>
</organism>
<protein>
    <submittedName>
        <fullName evidence="1">Uncharacterized protein</fullName>
    </submittedName>
</protein>
<dbReference type="EMBL" id="JASPKY010000582">
    <property type="protein sequence ID" value="KAK9692443.1"/>
    <property type="molecule type" value="Genomic_DNA"/>
</dbReference>
<keyword evidence="2" id="KW-1185">Reference proteome</keyword>
<accession>A0AAW1IRE9</accession>
<evidence type="ECO:0000313" key="2">
    <source>
        <dbReference type="Proteomes" id="UP001458880"/>
    </source>
</evidence>
<dbReference type="AlphaFoldDB" id="A0AAW1IRE9"/>
<gene>
    <name evidence="1" type="ORF">QE152_g35168</name>
</gene>
<sequence>MLGTTYHDYIFEIPSLSTFNAYGQIHKFNIMNLFKKYDGILGLKIMQMQAVIHFNKILKSKLTEIPLRFDDPSIKLGPRERRIVKLPVDRNLQEVCIAHQAIAPGVEIPENLTTTQDYEAITEVANFNNYPVELRVESLIKTVPSGATDKKYHSARLTPKQIEKIQRQNVEKKLRLEHLDEKERIMIKKLCLEYKDICYDERLPLTFTSTIIHQIRLKEDIPSYQKP</sequence>
<name>A0AAW1IRE9_POPJA</name>
<evidence type="ECO:0000313" key="1">
    <source>
        <dbReference type="EMBL" id="KAK9692443.1"/>
    </source>
</evidence>
<proteinExistence type="predicted"/>
<dbReference type="Proteomes" id="UP001458880">
    <property type="component" value="Unassembled WGS sequence"/>
</dbReference>